<proteinExistence type="predicted"/>
<feature type="domain" description="DUF6798" evidence="2">
    <location>
        <begin position="474"/>
        <end position="531"/>
    </location>
</feature>
<evidence type="ECO:0000313" key="3">
    <source>
        <dbReference type="EMBL" id="SVA95668.1"/>
    </source>
</evidence>
<evidence type="ECO:0000259" key="2">
    <source>
        <dbReference type="Pfam" id="PF20604"/>
    </source>
</evidence>
<dbReference type="AlphaFoldDB" id="A0A382A2A0"/>
<keyword evidence="1" id="KW-1133">Transmembrane helix</keyword>
<dbReference type="Pfam" id="PF20604">
    <property type="entry name" value="DUF6798"/>
    <property type="match status" value="1"/>
</dbReference>
<gene>
    <name evidence="3" type="ORF">METZ01_LOCUS148522</name>
</gene>
<sequence>LPTIFRMMDQSFLANDFYTNATSEFGPRYFYAKLIAEVGKFIYLPVLFLATFLGLYVAVTTITALAARDLTGSAFAGMVAATLVAGITPFHLGNEANVLSQGVIPTFLAMPFALMAIWKGLKGEVIAATLVSVPAILIQPVIGIETSVIAMVAAVAHSVALVRPFKMSLLLKEAPRFAIASSIFSATCLIWIIPTLVTKATFLLNTEEFVRILAYVRHPHHMVPTTWEPVEFVLTTCFLLAIFLSLVHAKTEFTPSFDQPIKTLPCRIAIWTIFTIVIMGCVFGYIFVEIFPTRLAAVAQPFRLLNIISWIGWILVGGIIAEKVRSKAWPAGVIGMISVLSAPTLLIYRLLSIQSLTVSSGTRPYIRQCVFGLILLLFSLAIILLMSYVRPTLDEIFLVASGLFVAYLIAIERRLIAITSMVGLLLLVISIQTADRFGYLPEIPKVSQLVAKSQPILSLGEVANKPACDCVDLVNLAQIAKETTPHDSVFLTPYYWGLWRLVAERSIVTDGKAFPFRDEGIVEWERRRQDIYVEYGYNLTRITDGDLMKLSKKYGFQFAILPIEADVSHPVIDSYGSFKMIRIEFNGTF</sequence>
<organism evidence="3">
    <name type="scientific">marine metagenome</name>
    <dbReference type="NCBI Taxonomy" id="408172"/>
    <lineage>
        <taxon>unclassified sequences</taxon>
        <taxon>metagenomes</taxon>
        <taxon>ecological metagenomes</taxon>
    </lineage>
</organism>
<feature type="transmembrane region" description="Helical" evidence="1">
    <location>
        <begin position="229"/>
        <end position="247"/>
    </location>
</feature>
<dbReference type="InterPro" id="IPR046477">
    <property type="entry name" value="DUF6798"/>
</dbReference>
<feature type="transmembrane region" description="Helical" evidence="1">
    <location>
        <begin position="268"/>
        <end position="288"/>
    </location>
</feature>
<evidence type="ECO:0000256" key="1">
    <source>
        <dbReference type="SAM" id="Phobius"/>
    </source>
</evidence>
<dbReference type="EMBL" id="UINC01023629">
    <property type="protein sequence ID" value="SVA95668.1"/>
    <property type="molecule type" value="Genomic_DNA"/>
</dbReference>
<feature type="transmembrane region" description="Helical" evidence="1">
    <location>
        <begin position="333"/>
        <end position="353"/>
    </location>
</feature>
<feature type="transmembrane region" description="Helical" evidence="1">
    <location>
        <begin position="392"/>
        <end position="409"/>
    </location>
</feature>
<reference evidence="3" key="1">
    <citation type="submission" date="2018-05" db="EMBL/GenBank/DDBJ databases">
        <authorList>
            <person name="Lanie J.A."/>
            <person name="Ng W.-L."/>
            <person name="Kazmierczak K.M."/>
            <person name="Andrzejewski T.M."/>
            <person name="Davidsen T.M."/>
            <person name="Wayne K.J."/>
            <person name="Tettelin H."/>
            <person name="Glass J.I."/>
            <person name="Rusch D."/>
            <person name="Podicherti R."/>
            <person name="Tsui H.-C.T."/>
            <person name="Winkler M.E."/>
        </authorList>
    </citation>
    <scope>NUCLEOTIDE SEQUENCE</scope>
</reference>
<keyword evidence="1" id="KW-0472">Membrane</keyword>
<feature type="transmembrane region" description="Helical" evidence="1">
    <location>
        <begin position="74"/>
        <end position="92"/>
    </location>
</feature>
<feature type="transmembrane region" description="Helical" evidence="1">
    <location>
        <begin position="98"/>
        <end position="118"/>
    </location>
</feature>
<feature type="non-terminal residue" evidence="3">
    <location>
        <position position="1"/>
    </location>
</feature>
<feature type="transmembrane region" description="Helical" evidence="1">
    <location>
        <begin position="177"/>
        <end position="197"/>
    </location>
</feature>
<feature type="transmembrane region" description="Helical" evidence="1">
    <location>
        <begin position="415"/>
        <end position="434"/>
    </location>
</feature>
<name>A0A382A2A0_9ZZZZ</name>
<protein>
    <recommendedName>
        <fullName evidence="2">DUF6798 domain-containing protein</fullName>
    </recommendedName>
</protein>
<keyword evidence="1" id="KW-0812">Transmembrane</keyword>
<feature type="transmembrane region" description="Helical" evidence="1">
    <location>
        <begin position="300"/>
        <end position="321"/>
    </location>
</feature>
<accession>A0A382A2A0</accession>
<feature type="transmembrane region" description="Helical" evidence="1">
    <location>
        <begin position="365"/>
        <end position="385"/>
    </location>
</feature>
<feature type="transmembrane region" description="Helical" evidence="1">
    <location>
        <begin position="41"/>
        <end position="67"/>
    </location>
</feature>